<proteinExistence type="predicted"/>
<reference evidence="2 3" key="1">
    <citation type="submission" date="2014-04" db="EMBL/GenBank/DDBJ databases">
        <authorList>
            <consortium name="DOE Joint Genome Institute"/>
            <person name="Kuo A."/>
            <person name="Ruytinx J."/>
            <person name="Rineau F."/>
            <person name="Colpaert J."/>
            <person name="Kohler A."/>
            <person name="Nagy L.G."/>
            <person name="Floudas D."/>
            <person name="Copeland A."/>
            <person name="Barry K.W."/>
            <person name="Cichocki N."/>
            <person name="Veneault-Fourrey C."/>
            <person name="LaButti K."/>
            <person name="Lindquist E.A."/>
            <person name="Lipzen A."/>
            <person name="Lundell T."/>
            <person name="Morin E."/>
            <person name="Murat C."/>
            <person name="Sun H."/>
            <person name="Tunlid A."/>
            <person name="Henrissat B."/>
            <person name="Grigoriev I.V."/>
            <person name="Hibbett D.S."/>
            <person name="Martin F."/>
            <person name="Nordberg H.P."/>
            <person name="Cantor M.N."/>
            <person name="Hua S.X."/>
        </authorList>
    </citation>
    <scope>NUCLEOTIDE SEQUENCE [LARGE SCALE GENOMIC DNA]</scope>
    <source>
        <strain evidence="2 3">UH-Slu-Lm8-n1</strain>
    </source>
</reference>
<keyword evidence="3" id="KW-1185">Reference proteome</keyword>
<accession>A0A0C9ZRM8</accession>
<dbReference type="EMBL" id="KN836505">
    <property type="protein sequence ID" value="KIK31956.1"/>
    <property type="molecule type" value="Genomic_DNA"/>
</dbReference>
<dbReference type="InParanoid" id="A0A0C9ZRM8"/>
<sequence>MNISLNEEQITPERDRQSQRKHDRLNRLQMTSPGRRNRRHAARENQDRLPPPVPQPNFIPANLLQAGPAPQWLPPPNFPHDPLPVAQYPNLPRNAIAHVQHAHRSCIDYNARLNEQTNAAHNERRRQRNVRRQQDRDEIRQQAQDEPRIHPPQQPRIPDNEPALPAPPVYGPIQHEGPVGPQNVLHQPNHTQFIVWPQQEPINREAQFAMELRQQEAEQLIRQQQDVLRARQHVQEQRDRQNQDVQRAHHHLEERRDRQDQDIQRARQQAEEVHRRQEQRIREEVERLDEAQREYNANPASQEHHDDDEERRRI</sequence>
<feature type="compositionally biased region" description="Basic and acidic residues" evidence="1">
    <location>
        <begin position="233"/>
        <end position="242"/>
    </location>
</feature>
<feature type="compositionally biased region" description="Basic and acidic residues" evidence="1">
    <location>
        <begin position="132"/>
        <end position="149"/>
    </location>
</feature>
<name>A0A0C9ZRM8_9AGAM</name>
<dbReference type="Proteomes" id="UP000054485">
    <property type="component" value="Unassembled WGS sequence"/>
</dbReference>
<evidence type="ECO:0000313" key="2">
    <source>
        <dbReference type="EMBL" id="KIK31956.1"/>
    </source>
</evidence>
<reference evidence="3" key="2">
    <citation type="submission" date="2015-01" db="EMBL/GenBank/DDBJ databases">
        <title>Evolutionary Origins and Diversification of the Mycorrhizal Mutualists.</title>
        <authorList>
            <consortium name="DOE Joint Genome Institute"/>
            <consortium name="Mycorrhizal Genomics Consortium"/>
            <person name="Kohler A."/>
            <person name="Kuo A."/>
            <person name="Nagy L.G."/>
            <person name="Floudas D."/>
            <person name="Copeland A."/>
            <person name="Barry K.W."/>
            <person name="Cichocki N."/>
            <person name="Veneault-Fourrey C."/>
            <person name="LaButti K."/>
            <person name="Lindquist E.A."/>
            <person name="Lipzen A."/>
            <person name="Lundell T."/>
            <person name="Morin E."/>
            <person name="Murat C."/>
            <person name="Riley R."/>
            <person name="Ohm R."/>
            <person name="Sun H."/>
            <person name="Tunlid A."/>
            <person name="Henrissat B."/>
            <person name="Grigoriev I.V."/>
            <person name="Hibbett D.S."/>
            <person name="Martin F."/>
        </authorList>
    </citation>
    <scope>NUCLEOTIDE SEQUENCE [LARGE SCALE GENOMIC DNA]</scope>
    <source>
        <strain evidence="3">UH-Slu-Lm8-n1</strain>
    </source>
</reference>
<feature type="region of interest" description="Disordered" evidence="1">
    <location>
        <begin position="117"/>
        <end position="180"/>
    </location>
</feature>
<protein>
    <submittedName>
        <fullName evidence="2">Unplaced genomic scaffold CY34scaffold_1374, whole genome shotgun sequence</fullName>
    </submittedName>
</protein>
<dbReference type="HOGENOM" id="CLU_806924_0_0_1"/>
<evidence type="ECO:0000313" key="3">
    <source>
        <dbReference type="Proteomes" id="UP000054485"/>
    </source>
</evidence>
<gene>
    <name evidence="2" type="ORF">CY34DRAFT_19410</name>
</gene>
<feature type="region of interest" description="Disordered" evidence="1">
    <location>
        <begin position="231"/>
        <end position="314"/>
    </location>
</feature>
<evidence type="ECO:0000256" key="1">
    <source>
        <dbReference type="SAM" id="MobiDB-lite"/>
    </source>
</evidence>
<feature type="compositionally biased region" description="Basic and acidic residues" evidence="1">
    <location>
        <begin position="302"/>
        <end position="314"/>
    </location>
</feature>
<dbReference type="AlphaFoldDB" id="A0A0C9ZRM8"/>
<dbReference type="STRING" id="930992.A0A0C9ZRM8"/>
<dbReference type="OrthoDB" id="2687227at2759"/>
<organism evidence="2 3">
    <name type="scientific">Suillus luteus UH-Slu-Lm8-n1</name>
    <dbReference type="NCBI Taxonomy" id="930992"/>
    <lineage>
        <taxon>Eukaryota</taxon>
        <taxon>Fungi</taxon>
        <taxon>Dikarya</taxon>
        <taxon>Basidiomycota</taxon>
        <taxon>Agaricomycotina</taxon>
        <taxon>Agaricomycetes</taxon>
        <taxon>Agaricomycetidae</taxon>
        <taxon>Boletales</taxon>
        <taxon>Suillineae</taxon>
        <taxon>Suillaceae</taxon>
        <taxon>Suillus</taxon>
    </lineage>
</organism>
<feature type="compositionally biased region" description="Basic and acidic residues" evidence="1">
    <location>
        <begin position="11"/>
        <end position="20"/>
    </location>
</feature>
<feature type="region of interest" description="Disordered" evidence="1">
    <location>
        <begin position="1"/>
        <end position="60"/>
    </location>
</feature>
<feature type="compositionally biased region" description="Basic and acidic residues" evidence="1">
    <location>
        <begin position="251"/>
        <end position="293"/>
    </location>
</feature>